<dbReference type="RefSeq" id="XP_012943128.1">
    <property type="nucleotide sequence ID" value="XM_013087674.2"/>
</dbReference>
<protein>
    <submittedName>
        <fullName evidence="2 3">Uncharacterized protein LOC101856049</fullName>
    </submittedName>
</protein>
<proteinExistence type="predicted"/>
<dbReference type="RefSeq" id="XP_035828130.1">
    <property type="nucleotide sequence ID" value="XM_035972237.1"/>
</dbReference>
<dbReference type="GeneID" id="101856049"/>
<dbReference type="Proteomes" id="UP000694888">
    <property type="component" value="Unplaced"/>
</dbReference>
<organism evidence="1 3">
    <name type="scientific">Aplysia californica</name>
    <name type="common">California sea hare</name>
    <dbReference type="NCBI Taxonomy" id="6500"/>
    <lineage>
        <taxon>Eukaryota</taxon>
        <taxon>Metazoa</taxon>
        <taxon>Spiralia</taxon>
        <taxon>Lophotrochozoa</taxon>
        <taxon>Mollusca</taxon>
        <taxon>Gastropoda</taxon>
        <taxon>Heterobranchia</taxon>
        <taxon>Euthyneura</taxon>
        <taxon>Tectipleura</taxon>
        <taxon>Aplysiida</taxon>
        <taxon>Aplysioidea</taxon>
        <taxon>Aplysiidae</taxon>
        <taxon>Aplysia</taxon>
    </lineage>
</organism>
<dbReference type="RefSeq" id="XP_035828129.1">
    <property type="nucleotide sequence ID" value="XM_035972236.1"/>
</dbReference>
<reference evidence="2 3" key="1">
    <citation type="submission" date="2025-05" db="UniProtKB">
        <authorList>
            <consortium name="RefSeq"/>
        </authorList>
    </citation>
    <scope>IDENTIFICATION</scope>
</reference>
<sequence length="153" mass="18031">MYCGMADEPTAQIYPETKKRRIGLSNETYEYKPNPECMVCKGSKFMGHNFVHFRKVDNERVYQTEDWEPSGSALFYPLTEDVMVNSRNIEQFSCSSGNFFVAGQDGLYSRTLSGKVLHLWRFCTEKKKLYISRSFLFRNAQDFWEVQQMLERL</sequence>
<accession>A0ABM1W0D6</accession>
<evidence type="ECO:0000313" key="3">
    <source>
        <dbReference type="RefSeq" id="XP_035828129.1"/>
    </source>
</evidence>
<evidence type="ECO:0000313" key="1">
    <source>
        <dbReference type="Proteomes" id="UP000694888"/>
    </source>
</evidence>
<evidence type="ECO:0000313" key="2">
    <source>
        <dbReference type="RefSeq" id="XP_012943128.1"/>
    </source>
</evidence>
<gene>
    <name evidence="2 3 4" type="primary">LOC101856049</name>
</gene>
<evidence type="ECO:0000313" key="4">
    <source>
        <dbReference type="RefSeq" id="XP_035828130.1"/>
    </source>
</evidence>
<name>A0ABM1W0D6_APLCA</name>
<keyword evidence="1" id="KW-1185">Reference proteome</keyword>